<sequence>MAMSGELKSFVSSLKRSHRLAAEVVHVEDIAAREAAYGEPDPPLPPGLVRALAAQGVERLYSHQATALNLVRAGRDVVTATPTASGKTLVYALPVLERILAEPSATALFLFPLKALEQDQMSALNQLALHAGLGPVADIYDGDTPDGRRRKLRQKPPPVIISNPDMVHAAICAFPSAWDNFLSRLKYIVIDEVHAYRGVFGSHVASVLRRLLRLAAKRGSRPSFVLSSATIANPGEHAEALTGRPFAPEQIIDFCGAPAAGRSFVLVNPSGAASTTASYLLAQAVGQGLSTICFTKSRIHTELIHTWVTRAHPELKGLVAGYRAGFLPEERRGIETDLAAGRLAGVVTTSALEMGIDIGGLDLCILVGYPGSQINTWQRGGRVGRAGRDSAVVLVGGPDALDQWVLSHPAEFFAQPVEAAVLDAANPQIVAQHLVCAAAEEPLAVDDEFLPPVGHPEAVRLAMEDGKLLLDAAGTRYFTPRKRPQRLVDLRGAGESLAIVDHKGTVVGSFDGVRVFKEGHPGAVYLHRGRTYLVKELDLEHRKVRVTPLDADYYTRARSDKETEILEETGRRPVANFLVRKGRLKVTEVVNGYERRRLSGGDLMGVYPLELPPLTFETVGLWMDIEDVVRRSLERAGRHFMGSIHALEHVAIAMFPLFALCDRGDIGGISIPLHPQTGKAGVFIYDGVPGGVGLAERGYGLIEELLEKVEELLATCDCEEGCPACVYSPKCGSGNKPLDKLGALMLTRLLLGKLPLEEAEPCAAPAPQVIAPPPVRSREHPLAYGVFDLETQKLANQVGGWNNIHLMRVSVAVLYDSVRDEFISYSEDQVLDLIKRLSELELVIGFNHMRFDYQVLSAYTAADLRSLPNLDLMLDVQQSLGHRLSLDALAGATLGAAKTADGLQAVDWWNQGRLEELTAYCQADVELTRDLFLRGQEAGHLLYANRDGQCLRVPVDWSWPSLRERLA</sequence>
<keyword evidence="2" id="KW-0067">ATP-binding</keyword>
<dbReference type="GO" id="GO:0003676">
    <property type="term" value="F:nucleic acid binding"/>
    <property type="evidence" value="ECO:0007669"/>
    <property type="project" value="InterPro"/>
</dbReference>
<organism evidence="5 6">
    <name type="scientific">Desulfoferula mesophila</name>
    <dbReference type="NCBI Taxonomy" id="3058419"/>
    <lineage>
        <taxon>Bacteria</taxon>
        <taxon>Pseudomonadati</taxon>
        <taxon>Thermodesulfobacteriota</taxon>
        <taxon>Desulfarculia</taxon>
        <taxon>Desulfarculales</taxon>
        <taxon>Desulfarculaceae</taxon>
        <taxon>Desulfoferula</taxon>
    </lineage>
</organism>
<evidence type="ECO:0000259" key="4">
    <source>
        <dbReference type="PROSITE" id="PS51194"/>
    </source>
</evidence>
<dbReference type="Pfam" id="PF00271">
    <property type="entry name" value="Helicase_C"/>
    <property type="match status" value="1"/>
</dbReference>
<dbReference type="InterPro" id="IPR001650">
    <property type="entry name" value="Helicase_C-like"/>
</dbReference>
<dbReference type="Pfam" id="PF22982">
    <property type="entry name" value="WHD_HRQ1"/>
    <property type="match status" value="1"/>
</dbReference>
<dbReference type="GO" id="GO:0005524">
    <property type="term" value="F:ATP binding"/>
    <property type="evidence" value="ECO:0007669"/>
    <property type="project" value="UniProtKB-KW"/>
</dbReference>
<evidence type="ECO:0000256" key="1">
    <source>
        <dbReference type="ARBA" id="ARBA00022741"/>
    </source>
</evidence>
<dbReference type="GO" id="GO:0036297">
    <property type="term" value="P:interstrand cross-link repair"/>
    <property type="evidence" value="ECO:0007669"/>
    <property type="project" value="TreeGrafter"/>
</dbReference>
<evidence type="ECO:0000313" key="6">
    <source>
        <dbReference type="Proteomes" id="UP001366166"/>
    </source>
</evidence>
<dbReference type="SMART" id="SM00490">
    <property type="entry name" value="HELICc"/>
    <property type="match status" value="1"/>
</dbReference>
<dbReference type="PROSITE" id="PS51192">
    <property type="entry name" value="HELICASE_ATP_BIND_1"/>
    <property type="match status" value="1"/>
</dbReference>
<feature type="domain" description="Helicase ATP-binding" evidence="3">
    <location>
        <begin position="68"/>
        <end position="249"/>
    </location>
</feature>
<dbReference type="InterPro" id="IPR055227">
    <property type="entry name" value="HRQ1_WHD"/>
</dbReference>
<dbReference type="InterPro" id="IPR038720">
    <property type="entry name" value="YprB_RNase_H-like_dom"/>
</dbReference>
<dbReference type="EMBL" id="AP028679">
    <property type="protein sequence ID" value="BEQ15058.1"/>
    <property type="molecule type" value="Genomic_DNA"/>
</dbReference>
<dbReference type="PROSITE" id="PS51194">
    <property type="entry name" value="HELICASE_CTER"/>
    <property type="match status" value="1"/>
</dbReference>
<evidence type="ECO:0000259" key="3">
    <source>
        <dbReference type="PROSITE" id="PS51192"/>
    </source>
</evidence>
<gene>
    <name evidence="5" type="ORF">FAK_21240</name>
</gene>
<evidence type="ECO:0008006" key="7">
    <source>
        <dbReference type="Google" id="ProtNLM"/>
    </source>
</evidence>
<dbReference type="InterPro" id="IPR027417">
    <property type="entry name" value="P-loop_NTPase"/>
</dbReference>
<dbReference type="InterPro" id="IPR018973">
    <property type="entry name" value="MZB"/>
</dbReference>
<dbReference type="Proteomes" id="UP001366166">
    <property type="component" value="Chromosome"/>
</dbReference>
<dbReference type="SUPFAM" id="SSF52540">
    <property type="entry name" value="P-loop containing nucleoside triphosphate hydrolases"/>
    <property type="match status" value="1"/>
</dbReference>
<accession>A0AAU9EZE9</accession>
<dbReference type="SUPFAM" id="SSF53098">
    <property type="entry name" value="Ribonuclease H-like"/>
    <property type="match status" value="1"/>
</dbReference>
<dbReference type="KEGG" id="dmp:FAK_21240"/>
<dbReference type="CDD" id="cd17923">
    <property type="entry name" value="DEXHc_Hrq1-like"/>
    <property type="match status" value="1"/>
</dbReference>
<dbReference type="Gene3D" id="3.30.420.10">
    <property type="entry name" value="Ribonuclease H-like superfamily/Ribonuclease H"/>
    <property type="match status" value="1"/>
</dbReference>
<evidence type="ECO:0000256" key="2">
    <source>
        <dbReference type="ARBA" id="ARBA00022840"/>
    </source>
</evidence>
<keyword evidence="6" id="KW-1185">Reference proteome</keyword>
<dbReference type="PANTHER" id="PTHR47957:SF3">
    <property type="entry name" value="ATP-DEPENDENT HELICASE HRQ1"/>
    <property type="match status" value="1"/>
</dbReference>
<name>A0AAU9EZE9_9BACT</name>
<dbReference type="GO" id="GO:0043138">
    <property type="term" value="F:3'-5' DNA helicase activity"/>
    <property type="evidence" value="ECO:0007669"/>
    <property type="project" value="TreeGrafter"/>
</dbReference>
<feature type="domain" description="Helicase C-terminal" evidence="4">
    <location>
        <begin position="280"/>
        <end position="428"/>
    </location>
</feature>
<dbReference type="InterPro" id="IPR014001">
    <property type="entry name" value="Helicase_ATP-bd"/>
</dbReference>
<dbReference type="SMART" id="SM00487">
    <property type="entry name" value="DEXDc"/>
    <property type="match status" value="1"/>
</dbReference>
<dbReference type="GO" id="GO:0006289">
    <property type="term" value="P:nucleotide-excision repair"/>
    <property type="evidence" value="ECO:0007669"/>
    <property type="project" value="TreeGrafter"/>
</dbReference>
<dbReference type="Pfam" id="PF13482">
    <property type="entry name" value="RNase_H_2"/>
    <property type="match status" value="1"/>
</dbReference>
<dbReference type="PANTHER" id="PTHR47957">
    <property type="entry name" value="ATP-DEPENDENT HELICASE HRQ1"/>
    <property type="match status" value="1"/>
</dbReference>
<proteinExistence type="predicted"/>
<reference evidence="6" key="1">
    <citation type="journal article" date="2023" name="Arch. Microbiol.">
        <title>Desulfoferula mesophilus gen. nov. sp. nov., a mesophilic sulfate-reducing bacterium isolated from a brackish lake sediment.</title>
        <authorList>
            <person name="Watanabe T."/>
            <person name="Yabe T."/>
            <person name="Tsuji J.M."/>
            <person name="Fukui M."/>
        </authorList>
    </citation>
    <scope>NUCLEOTIDE SEQUENCE [LARGE SCALE GENOMIC DNA]</scope>
    <source>
        <strain evidence="6">12FAK</strain>
    </source>
</reference>
<dbReference type="Gene3D" id="3.40.50.300">
    <property type="entry name" value="P-loop containing nucleotide triphosphate hydrolases"/>
    <property type="match status" value="2"/>
</dbReference>
<dbReference type="InterPro" id="IPR036397">
    <property type="entry name" value="RNaseH_sf"/>
</dbReference>
<dbReference type="Pfam" id="PF09369">
    <property type="entry name" value="MZB"/>
    <property type="match status" value="1"/>
</dbReference>
<keyword evidence="1" id="KW-0547">Nucleotide-binding</keyword>
<evidence type="ECO:0000313" key="5">
    <source>
        <dbReference type="EMBL" id="BEQ15058.1"/>
    </source>
</evidence>
<dbReference type="AlphaFoldDB" id="A0AAU9EZE9"/>
<dbReference type="InterPro" id="IPR012337">
    <property type="entry name" value="RNaseH-like_sf"/>
</dbReference>
<dbReference type="Pfam" id="PF00270">
    <property type="entry name" value="DEAD"/>
    <property type="match status" value="1"/>
</dbReference>
<dbReference type="InterPro" id="IPR011545">
    <property type="entry name" value="DEAD/DEAH_box_helicase_dom"/>
</dbReference>
<protein>
    <recommendedName>
        <fullName evidence="7">DEAD/DEAH box helicase</fullName>
    </recommendedName>
</protein>